<reference evidence="4 5" key="1">
    <citation type="submission" date="2019-09" db="EMBL/GenBank/DDBJ databases">
        <title>Goodfellowia gen. nov., a new genus of the Pseudonocardineae related to Actinoalloteichus, containing Goodfellowia coeruleoviolacea gen. nov., comb. nov. gen. nov., comb. nov.</title>
        <authorList>
            <person name="Labeda D."/>
        </authorList>
    </citation>
    <scope>NUCLEOTIDE SEQUENCE [LARGE SCALE GENOMIC DNA]</scope>
    <source>
        <strain evidence="4 5">AN110305</strain>
    </source>
</reference>
<feature type="compositionally biased region" description="Polar residues" evidence="1">
    <location>
        <begin position="290"/>
        <end position="306"/>
    </location>
</feature>
<dbReference type="GO" id="GO:0000224">
    <property type="term" value="F:peptide-N4-(N-acetyl-beta-glucosaminyl)asparagine amidase activity"/>
    <property type="evidence" value="ECO:0007669"/>
    <property type="project" value="TreeGrafter"/>
</dbReference>
<proteinExistence type="predicted"/>
<dbReference type="PANTHER" id="PTHR12143">
    <property type="entry name" value="PEPTIDE N-GLYCANASE PNGASE -RELATED"/>
    <property type="match status" value="1"/>
</dbReference>
<evidence type="ECO:0000313" key="5">
    <source>
        <dbReference type="Proteomes" id="UP000323454"/>
    </source>
</evidence>
<dbReference type="Gene3D" id="1.20.1050.60">
    <property type="entry name" value="alpha-1,2-mannosidase"/>
    <property type="match status" value="1"/>
</dbReference>
<dbReference type="Gene3D" id="1.20.1610.10">
    <property type="entry name" value="alpha-1,2-mannosidases domains"/>
    <property type="match status" value="1"/>
</dbReference>
<gene>
    <name evidence="4" type="ORF">F0L68_21350</name>
</gene>
<dbReference type="Gene3D" id="2.70.98.10">
    <property type="match status" value="1"/>
</dbReference>
<dbReference type="Pfam" id="PF07971">
    <property type="entry name" value="Glyco_hydro_92"/>
    <property type="match status" value="1"/>
</dbReference>
<keyword evidence="5" id="KW-1185">Reference proteome</keyword>
<accession>A0A5B2X9F3</accession>
<evidence type="ECO:0000313" key="4">
    <source>
        <dbReference type="EMBL" id="KAA2259482.1"/>
    </source>
</evidence>
<dbReference type="GO" id="GO:0006516">
    <property type="term" value="P:glycoprotein catabolic process"/>
    <property type="evidence" value="ECO:0007669"/>
    <property type="project" value="TreeGrafter"/>
</dbReference>
<dbReference type="Pfam" id="PF17678">
    <property type="entry name" value="Glyco_hydro_92N"/>
    <property type="match status" value="1"/>
</dbReference>
<protein>
    <submittedName>
        <fullName evidence="4">Glycoside hydrolase family 92 protein</fullName>
    </submittedName>
</protein>
<dbReference type="InterPro" id="IPR005887">
    <property type="entry name" value="GH92_a_mannosidase_put"/>
</dbReference>
<organism evidence="4 5">
    <name type="scientific">Solihabitans fulvus</name>
    <dbReference type="NCBI Taxonomy" id="1892852"/>
    <lineage>
        <taxon>Bacteria</taxon>
        <taxon>Bacillati</taxon>
        <taxon>Actinomycetota</taxon>
        <taxon>Actinomycetes</taxon>
        <taxon>Pseudonocardiales</taxon>
        <taxon>Pseudonocardiaceae</taxon>
        <taxon>Solihabitans</taxon>
    </lineage>
</organism>
<dbReference type="GO" id="GO:0005829">
    <property type="term" value="C:cytosol"/>
    <property type="evidence" value="ECO:0007669"/>
    <property type="project" value="TreeGrafter"/>
</dbReference>
<keyword evidence="4" id="KW-0378">Hydrolase</keyword>
<evidence type="ECO:0000256" key="1">
    <source>
        <dbReference type="SAM" id="MobiDB-lite"/>
    </source>
</evidence>
<dbReference type="Gene3D" id="3.30.2080.10">
    <property type="entry name" value="GH92 mannosidase domain"/>
    <property type="match status" value="1"/>
</dbReference>
<dbReference type="InterPro" id="IPR050883">
    <property type="entry name" value="PNGase"/>
</dbReference>
<evidence type="ECO:0000259" key="2">
    <source>
        <dbReference type="Pfam" id="PF07971"/>
    </source>
</evidence>
<dbReference type="InterPro" id="IPR041371">
    <property type="entry name" value="GH92_N"/>
</dbReference>
<dbReference type="NCBIfam" id="TIGR01180">
    <property type="entry name" value="aman2_put"/>
    <property type="match status" value="1"/>
</dbReference>
<comment type="caution">
    <text evidence="4">The sequence shown here is derived from an EMBL/GenBank/DDBJ whole genome shotgun (WGS) entry which is preliminary data.</text>
</comment>
<dbReference type="EMBL" id="VUOB01000038">
    <property type="protein sequence ID" value="KAA2259482.1"/>
    <property type="molecule type" value="Genomic_DNA"/>
</dbReference>
<reference evidence="4 5" key="2">
    <citation type="submission" date="2019-09" db="EMBL/GenBank/DDBJ databases">
        <authorList>
            <person name="Jin C."/>
        </authorList>
    </citation>
    <scope>NUCLEOTIDE SEQUENCE [LARGE SCALE GENOMIC DNA]</scope>
    <source>
        <strain evidence="4 5">AN110305</strain>
    </source>
</reference>
<dbReference type="InterPro" id="IPR008928">
    <property type="entry name" value="6-hairpin_glycosidase_sf"/>
</dbReference>
<feature type="domain" description="Glycosyl hydrolase family 92 N-terminal" evidence="3">
    <location>
        <begin position="54"/>
        <end position="330"/>
    </location>
</feature>
<evidence type="ECO:0000259" key="3">
    <source>
        <dbReference type="Pfam" id="PF17678"/>
    </source>
</evidence>
<dbReference type="FunFam" id="3.30.2080.10:FF:000001">
    <property type="entry name" value="Alpha-1,2-mannosidase subfamily"/>
    <property type="match status" value="1"/>
</dbReference>
<dbReference type="GO" id="GO:0030246">
    <property type="term" value="F:carbohydrate binding"/>
    <property type="evidence" value="ECO:0007669"/>
    <property type="project" value="InterPro"/>
</dbReference>
<dbReference type="SUPFAM" id="SSF48208">
    <property type="entry name" value="Six-hairpin glycosidases"/>
    <property type="match status" value="1"/>
</dbReference>
<feature type="region of interest" description="Disordered" evidence="1">
    <location>
        <begin position="265"/>
        <end position="306"/>
    </location>
</feature>
<name>A0A5B2X9F3_9PSEU</name>
<dbReference type="Proteomes" id="UP000323454">
    <property type="component" value="Unassembled WGS sequence"/>
</dbReference>
<dbReference type="InterPro" id="IPR012939">
    <property type="entry name" value="Glyco_hydro_92"/>
</dbReference>
<dbReference type="OrthoDB" id="9804511at2"/>
<dbReference type="PANTHER" id="PTHR12143:SF39">
    <property type="entry name" value="SECRETED PROTEIN"/>
    <property type="match status" value="1"/>
</dbReference>
<sequence>MDRLSRRNTGRWRPGARIGIVLGAVAALVLAPTVAAVAQPDAAAKPAKEDLAKWVNPYVGTKPGGQDQGTGGGAGNNFPGADAPFGMVQWSPDTVTFQHGGYFYDDNRIRGFSLTHLSGAGCSTYEDIPFMPVVGEVTDSPAANPAKYVAKFSHANENVSAGYYGVNLDNGAKVELSATQRTGSGRFTYPAGQPATLLVNTSGSIAGTDDAQVTIGKDSISGWAASGRFCGADDHYRVYFYAQFDQSFASIGTWKNGAVTPGLATQQGGAPAKADLTPPADSKAAATPKGSVQSRSVKPQDTTVSGPGSGAFVTFDSTAKPAVNVRVGLSFVSTDGARNNLKVENNGKKSFDQVAAAARASWNDRLNQIQVKGGSDADRTTFYTALYHSLLQPNVFSDADGRYIGFDGRIHSADKGHAMYTNFSGWDIYRSETQLLATLAPKETSDIARSMIAFAEQGGSWDRWTVANDYTGVMNGDPYHIIVSTAYAFGAKDFDANKALLLMLRGATQKTSGYEERPGLADYLKLGYVPGQAADTLEYNSADFSVAQLARRLGDSASAGTFMKRAQTWQSLLNPATGYLQPRNADGSFVEPFNPGDPNGYTEGNGAQYSWMVPFNESGLVASRGGSAAVNTMLDEFFKVLNAGPHDPHAFLGNEPTLQTPWIYDYSGAPYKAQAAVRNAMTQLYNPTASGLVGNDDLGEMSSWYVWAAMGMYPMIPGRAELVLNSPSFEQVVLTTGNGKKITINAPGASTSSPYVTGLKVNGQSSTRPWLPESFVANGGTLDYTLSSTPDTAWGSTSADAPPSFSEGGVNQRTYVDPARSVVPGGASAPVTIGVQDLSGKGSTVHWTASPPSGITLTPSSGDITAPPGGKAGQQAMLAVAAGTAEASYRIPVSYTASDGSTVAGATLVVLVAQPGSLRAALNNIGTSPDDNQAVGNFDGGGWSYSRNALAGTGLPPGGSVSSDGLTYAWPSVPVGEPDNVNATGQTINLTAPAGATKLGLLGAAGDGKASGTLTITYTDGSTQTADVGMSDWALGGPSNLPPSFGNRVVNTTTYRNNMSGTAQKLNVYLFATAPITLQTGKQVKSVTLPGTVTGGTFHVFSVAVG</sequence>
<dbReference type="GO" id="GO:0005975">
    <property type="term" value="P:carbohydrate metabolic process"/>
    <property type="evidence" value="ECO:0007669"/>
    <property type="project" value="InterPro"/>
</dbReference>
<dbReference type="AlphaFoldDB" id="A0A5B2X9F3"/>
<feature type="domain" description="Glycosyl hydrolase family 92" evidence="2">
    <location>
        <begin position="336"/>
        <end position="787"/>
    </location>
</feature>
<dbReference type="InterPro" id="IPR014718">
    <property type="entry name" value="GH-type_carb-bd"/>
</dbReference>